<protein>
    <recommendedName>
        <fullName evidence="3">NfeD-like C-terminal domain-containing protein</fullName>
    </recommendedName>
</protein>
<proteinExistence type="predicted"/>
<dbReference type="RefSeq" id="WP_266401931.1">
    <property type="nucleotide sequence ID" value="NZ_BAAAXF010000085.1"/>
</dbReference>
<gene>
    <name evidence="1" type="ORF">GCM10019016_128970</name>
</gene>
<evidence type="ECO:0000313" key="1">
    <source>
        <dbReference type="EMBL" id="GAA3505784.1"/>
    </source>
</evidence>
<evidence type="ECO:0008006" key="3">
    <source>
        <dbReference type="Google" id="ProtNLM"/>
    </source>
</evidence>
<dbReference type="Proteomes" id="UP001501455">
    <property type="component" value="Unassembled WGS sequence"/>
</dbReference>
<evidence type="ECO:0000313" key="2">
    <source>
        <dbReference type="Proteomes" id="UP001501455"/>
    </source>
</evidence>
<dbReference type="EMBL" id="BAAAXF010000085">
    <property type="protein sequence ID" value="GAA3505784.1"/>
    <property type="molecule type" value="Genomic_DNA"/>
</dbReference>
<sequence>MVAPVHGSGYRIAGCSGGGSVTSRGGGGVRLRCGEGPAATLDDAMRLTVVEVRGTTAVLRVAPAS</sequence>
<accession>A0ABP6UE91</accession>
<comment type="caution">
    <text evidence="1">The sequence shown here is derived from an EMBL/GenBank/DDBJ whole genome shotgun (WGS) entry which is preliminary data.</text>
</comment>
<keyword evidence="2" id="KW-1185">Reference proteome</keyword>
<reference evidence="2" key="1">
    <citation type="journal article" date="2019" name="Int. J. Syst. Evol. Microbiol.">
        <title>The Global Catalogue of Microorganisms (GCM) 10K type strain sequencing project: providing services to taxonomists for standard genome sequencing and annotation.</title>
        <authorList>
            <consortium name="The Broad Institute Genomics Platform"/>
            <consortium name="The Broad Institute Genome Sequencing Center for Infectious Disease"/>
            <person name="Wu L."/>
            <person name="Ma J."/>
        </authorList>
    </citation>
    <scope>NUCLEOTIDE SEQUENCE [LARGE SCALE GENOMIC DNA]</scope>
    <source>
        <strain evidence="2">JCM 4816</strain>
    </source>
</reference>
<organism evidence="1 2">
    <name type="scientific">Streptomyces prasinosporus</name>
    <dbReference type="NCBI Taxonomy" id="68256"/>
    <lineage>
        <taxon>Bacteria</taxon>
        <taxon>Bacillati</taxon>
        <taxon>Actinomycetota</taxon>
        <taxon>Actinomycetes</taxon>
        <taxon>Kitasatosporales</taxon>
        <taxon>Streptomycetaceae</taxon>
        <taxon>Streptomyces</taxon>
        <taxon>Streptomyces albogriseolus group</taxon>
    </lineage>
</organism>
<name>A0ABP6UE91_9ACTN</name>